<dbReference type="GO" id="GO:0055085">
    <property type="term" value="P:transmembrane transport"/>
    <property type="evidence" value="ECO:0007669"/>
    <property type="project" value="InterPro"/>
</dbReference>
<comment type="caution">
    <text evidence="9">The sequence shown here is derived from an EMBL/GenBank/DDBJ whole genome shotgun (WGS) entry which is preliminary data.</text>
</comment>
<protein>
    <submittedName>
        <fullName evidence="9">AEC family transporter</fullName>
    </submittedName>
</protein>
<dbReference type="GO" id="GO:0005886">
    <property type="term" value="C:plasma membrane"/>
    <property type="evidence" value="ECO:0007669"/>
    <property type="project" value="UniProtKB-SubCell"/>
</dbReference>
<dbReference type="Gene3D" id="1.20.1530.20">
    <property type="match status" value="1"/>
</dbReference>
<feature type="transmembrane region" description="Helical" evidence="8">
    <location>
        <begin position="201"/>
        <end position="220"/>
    </location>
</feature>
<organism evidence="9 10">
    <name type="scientific">Leptonema illini</name>
    <dbReference type="NCBI Taxonomy" id="183"/>
    <lineage>
        <taxon>Bacteria</taxon>
        <taxon>Pseudomonadati</taxon>
        <taxon>Spirochaetota</taxon>
        <taxon>Spirochaetia</taxon>
        <taxon>Leptospirales</taxon>
        <taxon>Leptospiraceae</taxon>
        <taxon>Leptonema</taxon>
    </lineage>
</organism>
<dbReference type="AlphaFoldDB" id="A0A833GVZ9"/>
<evidence type="ECO:0000256" key="4">
    <source>
        <dbReference type="ARBA" id="ARBA00022475"/>
    </source>
</evidence>
<comment type="similarity">
    <text evidence="2">Belongs to the auxin efflux carrier (TC 2.A.69) family.</text>
</comment>
<evidence type="ECO:0000256" key="1">
    <source>
        <dbReference type="ARBA" id="ARBA00004651"/>
    </source>
</evidence>
<evidence type="ECO:0000256" key="7">
    <source>
        <dbReference type="ARBA" id="ARBA00023136"/>
    </source>
</evidence>
<name>A0A833GVZ9_9LEPT</name>
<accession>A0A833GVZ9</accession>
<feature type="transmembrane region" description="Helical" evidence="8">
    <location>
        <begin position="68"/>
        <end position="87"/>
    </location>
</feature>
<keyword evidence="6 8" id="KW-1133">Transmembrane helix</keyword>
<dbReference type="Proteomes" id="UP000460298">
    <property type="component" value="Unassembled WGS sequence"/>
</dbReference>
<evidence type="ECO:0000256" key="3">
    <source>
        <dbReference type="ARBA" id="ARBA00022448"/>
    </source>
</evidence>
<comment type="subcellular location">
    <subcellularLocation>
        <location evidence="1">Cell membrane</location>
        <topology evidence="1">Multi-pass membrane protein</topology>
    </subcellularLocation>
</comment>
<gene>
    <name evidence="9" type="ORF">F9K24_22420</name>
</gene>
<proteinExistence type="inferred from homology"/>
<evidence type="ECO:0000256" key="6">
    <source>
        <dbReference type="ARBA" id="ARBA00022989"/>
    </source>
</evidence>
<keyword evidence="5 8" id="KW-0812">Transmembrane</keyword>
<dbReference type="EMBL" id="WBUI01000064">
    <property type="protein sequence ID" value="KAB2927827.1"/>
    <property type="molecule type" value="Genomic_DNA"/>
</dbReference>
<dbReference type="PANTHER" id="PTHR36838:SF4">
    <property type="entry name" value="AUXIN EFFLUX CARRIER FAMILY PROTEIN"/>
    <property type="match status" value="1"/>
</dbReference>
<feature type="transmembrane region" description="Helical" evidence="8">
    <location>
        <begin position="99"/>
        <end position="120"/>
    </location>
</feature>
<dbReference type="Pfam" id="PF03547">
    <property type="entry name" value="Mem_trans"/>
    <property type="match status" value="2"/>
</dbReference>
<feature type="transmembrane region" description="Helical" evidence="8">
    <location>
        <begin position="259"/>
        <end position="278"/>
    </location>
</feature>
<evidence type="ECO:0000313" key="10">
    <source>
        <dbReference type="Proteomes" id="UP000460298"/>
    </source>
</evidence>
<feature type="transmembrane region" description="Helical" evidence="8">
    <location>
        <begin position="162"/>
        <end position="186"/>
    </location>
</feature>
<sequence>MPLFFDILTIVLPVFLVIGLGLGLKRAGLVDGNFLFQLNRLVYYLALPALLFHKIAAADFSVSFNGRLLAGMLAAVFVTALLAYGFAAWRRYPPMVRGSFCQGAFRGNLAYIGLAIVYNAHGESGLAAAGILLGFMVPVFNFLSIIVLLLPQREGGGGRVGILFWTRQVGGNPLILASFAGILWSYCHLPLPEVVDRSLDIVTGMALPLALLAIGGSFSLKRLRGDISKAMIATLIKIVWLPLLTACILLTLGLSGRDLAIGVIFATTPTATAAYIMAQQMRGDAELSGSIIMLTTLLSVIPYTAALMLLQAMGL</sequence>
<keyword evidence="4" id="KW-1003">Cell membrane</keyword>
<keyword evidence="7 8" id="KW-0472">Membrane</keyword>
<feature type="transmembrane region" description="Helical" evidence="8">
    <location>
        <begin position="41"/>
        <end position="62"/>
    </location>
</feature>
<evidence type="ECO:0000256" key="5">
    <source>
        <dbReference type="ARBA" id="ARBA00022692"/>
    </source>
</evidence>
<dbReference type="InterPro" id="IPR004776">
    <property type="entry name" value="Mem_transp_PIN-like"/>
</dbReference>
<feature type="transmembrane region" description="Helical" evidence="8">
    <location>
        <begin position="290"/>
        <end position="313"/>
    </location>
</feature>
<feature type="transmembrane region" description="Helical" evidence="8">
    <location>
        <begin position="126"/>
        <end position="150"/>
    </location>
</feature>
<dbReference type="InterPro" id="IPR038770">
    <property type="entry name" value="Na+/solute_symporter_sf"/>
</dbReference>
<feature type="transmembrane region" description="Helical" evidence="8">
    <location>
        <begin position="6"/>
        <end position="29"/>
    </location>
</feature>
<dbReference type="PANTHER" id="PTHR36838">
    <property type="entry name" value="AUXIN EFFLUX CARRIER FAMILY PROTEIN"/>
    <property type="match status" value="1"/>
</dbReference>
<feature type="transmembrane region" description="Helical" evidence="8">
    <location>
        <begin position="232"/>
        <end position="253"/>
    </location>
</feature>
<evidence type="ECO:0000313" key="9">
    <source>
        <dbReference type="EMBL" id="KAB2927827.1"/>
    </source>
</evidence>
<keyword evidence="3" id="KW-0813">Transport</keyword>
<evidence type="ECO:0000256" key="2">
    <source>
        <dbReference type="ARBA" id="ARBA00010145"/>
    </source>
</evidence>
<evidence type="ECO:0000256" key="8">
    <source>
        <dbReference type="SAM" id="Phobius"/>
    </source>
</evidence>
<reference evidence="9 10" key="1">
    <citation type="submission" date="2019-10" db="EMBL/GenBank/DDBJ databases">
        <title>Extracellular Electron Transfer in a Candidatus Methanoperedens spp. Enrichment Culture.</title>
        <authorList>
            <person name="Berger S."/>
            <person name="Rangel Shaw D."/>
            <person name="Berben T."/>
            <person name="In 'T Zandt M."/>
            <person name="Frank J."/>
            <person name="Reimann J."/>
            <person name="Jetten M.S.M."/>
            <person name="Welte C.U."/>
        </authorList>
    </citation>
    <scope>NUCLEOTIDE SEQUENCE [LARGE SCALE GENOMIC DNA]</scope>
    <source>
        <strain evidence="9">SB12</strain>
    </source>
</reference>